<keyword evidence="2" id="KW-0408">Iron</keyword>
<sequence>MARSPQKYRVKEVFYDGVVHVIFFDGAHCLYNYWELRTGCTCAKCVHEVTGEKLLDDQTVPLDIRPVASEYVGNYGLRIDWSDGHGTGIYNFQQLRDQFPHKTQSVD</sequence>
<dbReference type="Pfam" id="PF06155">
    <property type="entry name" value="GBBH-like_N"/>
    <property type="match status" value="1"/>
</dbReference>
<dbReference type="Proteomes" id="UP000177583">
    <property type="component" value="Unassembled WGS sequence"/>
</dbReference>
<evidence type="ECO:0000256" key="2">
    <source>
        <dbReference type="ARBA" id="ARBA00023004"/>
    </source>
</evidence>
<dbReference type="EMBL" id="MFNF01000050">
    <property type="protein sequence ID" value="OGH00045.1"/>
    <property type="molecule type" value="Genomic_DNA"/>
</dbReference>
<gene>
    <name evidence="4" type="ORF">A2557_04130</name>
</gene>
<evidence type="ECO:0000256" key="1">
    <source>
        <dbReference type="ARBA" id="ARBA00022723"/>
    </source>
</evidence>
<reference evidence="4 5" key="1">
    <citation type="journal article" date="2016" name="Nat. Commun.">
        <title>Thousands of microbial genomes shed light on interconnected biogeochemical processes in an aquifer system.</title>
        <authorList>
            <person name="Anantharaman K."/>
            <person name="Brown C.T."/>
            <person name="Hug L.A."/>
            <person name="Sharon I."/>
            <person name="Castelle C.J."/>
            <person name="Probst A.J."/>
            <person name="Thomas B.C."/>
            <person name="Singh A."/>
            <person name="Wilkins M.J."/>
            <person name="Karaoz U."/>
            <person name="Brodie E.L."/>
            <person name="Williams K.H."/>
            <person name="Hubbard S.S."/>
            <person name="Banfield J.F."/>
        </authorList>
    </citation>
    <scope>NUCLEOTIDE SEQUENCE [LARGE SCALE GENOMIC DNA]</scope>
</reference>
<accession>A0A1F6GPI2</accession>
<comment type="caution">
    <text evidence="4">The sequence shown here is derived from an EMBL/GenBank/DDBJ whole genome shotgun (WGS) entry which is preliminary data.</text>
</comment>
<dbReference type="PANTHER" id="PTHR35303">
    <property type="entry name" value="OS02G0197800 PROTEIN"/>
    <property type="match status" value="1"/>
</dbReference>
<keyword evidence="1" id="KW-0479">Metal-binding</keyword>
<evidence type="ECO:0000313" key="5">
    <source>
        <dbReference type="Proteomes" id="UP000177583"/>
    </source>
</evidence>
<dbReference type="Gene3D" id="3.30.2020.30">
    <property type="match status" value="1"/>
</dbReference>
<proteinExistence type="predicted"/>
<evidence type="ECO:0000313" key="4">
    <source>
        <dbReference type="EMBL" id="OGH00045.1"/>
    </source>
</evidence>
<dbReference type="AlphaFoldDB" id="A0A1F6GPI2"/>
<feature type="domain" description="Gamma-butyrobetaine hydroxylase-like N-terminal" evidence="3">
    <location>
        <begin position="17"/>
        <end position="96"/>
    </location>
</feature>
<dbReference type="GO" id="GO:0046872">
    <property type="term" value="F:metal ion binding"/>
    <property type="evidence" value="ECO:0007669"/>
    <property type="project" value="UniProtKB-KW"/>
</dbReference>
<dbReference type="InterPro" id="IPR038492">
    <property type="entry name" value="GBBH-like_N_sf"/>
</dbReference>
<name>A0A1F6GPI2_9PROT</name>
<organism evidence="4 5">
    <name type="scientific">Candidatus Lambdaproteobacteria bacterium RIFOXYD2_FULL_56_26</name>
    <dbReference type="NCBI Taxonomy" id="1817773"/>
    <lineage>
        <taxon>Bacteria</taxon>
        <taxon>Pseudomonadati</taxon>
        <taxon>Pseudomonadota</taxon>
        <taxon>Candidatus Lambdaproteobacteria</taxon>
    </lineage>
</organism>
<dbReference type="InterPro" id="IPR010376">
    <property type="entry name" value="GBBH-like_N"/>
</dbReference>
<protein>
    <recommendedName>
        <fullName evidence="3">Gamma-butyrobetaine hydroxylase-like N-terminal domain-containing protein</fullName>
    </recommendedName>
</protein>
<evidence type="ECO:0000259" key="3">
    <source>
        <dbReference type="Pfam" id="PF06155"/>
    </source>
</evidence>